<dbReference type="Proteomes" id="UP000539710">
    <property type="component" value="Unassembled WGS sequence"/>
</dbReference>
<keyword evidence="5" id="KW-1015">Disulfide bond</keyword>
<gene>
    <name evidence="8" type="ORF">H1R16_03835</name>
    <name evidence="7" type="ORF">H2507_09425</name>
</gene>
<dbReference type="GO" id="GO:0046872">
    <property type="term" value="F:metal ion binding"/>
    <property type="evidence" value="ECO:0007669"/>
    <property type="project" value="UniProtKB-KW"/>
</dbReference>
<evidence type="ECO:0000259" key="6">
    <source>
        <dbReference type="PROSITE" id="PS51296"/>
    </source>
</evidence>
<dbReference type="AlphaFoldDB" id="A0A7D7QTK9"/>
<dbReference type="InterPro" id="IPR036188">
    <property type="entry name" value="FAD/NAD-bd_sf"/>
</dbReference>
<dbReference type="InterPro" id="IPR005805">
    <property type="entry name" value="Rieske_Fe-S_prot_C"/>
</dbReference>
<evidence type="ECO:0000313" key="8">
    <source>
        <dbReference type="EMBL" id="QMS99148.1"/>
    </source>
</evidence>
<evidence type="ECO:0000256" key="2">
    <source>
        <dbReference type="ARBA" id="ARBA00022723"/>
    </source>
</evidence>
<evidence type="ECO:0000313" key="7">
    <source>
        <dbReference type="EMBL" id="MBA5247389.1"/>
    </source>
</evidence>
<dbReference type="EMBL" id="CP059472">
    <property type="protein sequence ID" value="QMS99148.1"/>
    <property type="molecule type" value="Genomic_DNA"/>
</dbReference>
<dbReference type="InterPro" id="IPR006076">
    <property type="entry name" value="FAD-dep_OxRdtase"/>
</dbReference>
<dbReference type="PROSITE" id="PS51296">
    <property type="entry name" value="RIESKE"/>
    <property type="match status" value="1"/>
</dbReference>
<dbReference type="InterPro" id="IPR017941">
    <property type="entry name" value="Rieske_2Fe-2S"/>
</dbReference>
<dbReference type="Proteomes" id="UP000515349">
    <property type="component" value="Chromosome"/>
</dbReference>
<evidence type="ECO:0000313" key="9">
    <source>
        <dbReference type="Proteomes" id="UP000515349"/>
    </source>
</evidence>
<keyword evidence="4" id="KW-0411">Iron-sulfur</keyword>
<keyword evidence="3" id="KW-0408">Iron</keyword>
<evidence type="ECO:0000313" key="10">
    <source>
        <dbReference type="Proteomes" id="UP000539710"/>
    </source>
</evidence>
<keyword evidence="2" id="KW-0479">Metal-binding</keyword>
<dbReference type="PRINTS" id="PR00162">
    <property type="entry name" value="RIESKE"/>
</dbReference>
<sequence>MKRDGRNKSLWVNGLHIHENSPVEQEFFDAVIVGAGITGLTLALELQQRGKNCLVLEQNNIGFGTTGGTTAHINNFFDESYDRIISKFGEDRAQTIADNASRVSGIIKNNIDRYGIDCEYEECSFYLFSAEKKQDRQLENIAKAHDALDIPTMEVDTVPFTVPFRKAIEIKGQAQFHPLRYIEGLAKAFQELGGKLLTGYLVTDYSVAEDKLKITTSGGLSFMAEDLIWATHIPPGINRFNALCAPYRSYALAAKLPYEVTEFAQAADLYDPYHYMRYHKIGHESYIIVGGFDHKTGHEEDTEKPMAQLVEYTREHFKVSEISATWSSQFYAPADGLPYIGKMPGDDHVYVATGYNGNGMTWSTLAGTVLADLIEGKDNELADIVSPSRIEIAASAKEFVKENIDAVFHLVKDQFTSDKKAELDGIEKGDGQVIDYNGKKVAAFRDDLGAVKLLDAHCPHMGCVVKFNKTEKSWDCPCHGSRFDTEGAVLTIPAQQGLKQL</sequence>
<dbReference type="GO" id="GO:0005737">
    <property type="term" value="C:cytoplasm"/>
    <property type="evidence" value="ECO:0007669"/>
    <property type="project" value="TreeGrafter"/>
</dbReference>
<dbReference type="PANTHER" id="PTHR13847">
    <property type="entry name" value="SARCOSINE DEHYDROGENASE-RELATED"/>
    <property type="match status" value="1"/>
</dbReference>
<reference evidence="10" key="2">
    <citation type="submission" date="2020-07" db="EMBL/GenBank/DDBJ databases">
        <title>Flavobacterium sp. xlx-214.</title>
        <authorList>
            <person name="Yang C."/>
        </authorList>
    </citation>
    <scope>NUCLEOTIDE SEQUENCE [LARGE SCALE GENOMIC DNA]</scope>
    <source>
        <strain evidence="10">CX-624</strain>
    </source>
</reference>
<dbReference type="PANTHER" id="PTHR13847:SF281">
    <property type="entry name" value="FAD DEPENDENT OXIDOREDUCTASE DOMAIN-CONTAINING PROTEIN"/>
    <property type="match status" value="1"/>
</dbReference>
<reference evidence="7" key="3">
    <citation type="submission" date="2020-07" db="EMBL/GenBank/DDBJ databases">
        <authorList>
            <person name="Yang C."/>
        </authorList>
    </citation>
    <scope>NUCLEOTIDE SEQUENCE</scope>
    <source>
        <strain evidence="7">Cx-624</strain>
    </source>
</reference>
<feature type="domain" description="Rieske" evidence="6">
    <location>
        <begin position="418"/>
        <end position="501"/>
    </location>
</feature>
<keyword evidence="10" id="KW-1185">Reference proteome</keyword>
<name>A0A7D7QTK9_9FLAO</name>
<organism evidence="8 9">
    <name type="scientific">Marnyiella aurantia</name>
    <dbReference type="NCBI Taxonomy" id="2758037"/>
    <lineage>
        <taxon>Bacteria</taxon>
        <taxon>Pseudomonadati</taxon>
        <taxon>Bacteroidota</taxon>
        <taxon>Flavobacteriia</taxon>
        <taxon>Flavobacteriales</taxon>
        <taxon>Weeksellaceae</taxon>
        <taxon>Marnyiella</taxon>
    </lineage>
</organism>
<dbReference type="KEGG" id="cbau:H1R16_03835"/>
<evidence type="ECO:0000256" key="3">
    <source>
        <dbReference type="ARBA" id="ARBA00023004"/>
    </source>
</evidence>
<dbReference type="Gene3D" id="3.50.50.60">
    <property type="entry name" value="FAD/NAD(P)-binding domain"/>
    <property type="match status" value="1"/>
</dbReference>
<evidence type="ECO:0000256" key="5">
    <source>
        <dbReference type="ARBA" id="ARBA00023157"/>
    </source>
</evidence>
<dbReference type="Pfam" id="PF01266">
    <property type="entry name" value="DAO"/>
    <property type="match status" value="1"/>
</dbReference>
<dbReference type="Gene3D" id="3.30.9.10">
    <property type="entry name" value="D-Amino Acid Oxidase, subunit A, domain 2"/>
    <property type="match status" value="1"/>
</dbReference>
<reference evidence="8 9" key="1">
    <citation type="submission" date="2020-07" db="EMBL/GenBank/DDBJ databases">
        <title>Chryseobacterium sp.cx-624.</title>
        <authorList>
            <person name="Yang C."/>
        </authorList>
    </citation>
    <scope>NUCLEOTIDE SEQUENCE [LARGE SCALE GENOMIC DNA]</scope>
    <source>
        <strain evidence="8">Cx-624</strain>
        <strain evidence="9">cx-624</strain>
    </source>
</reference>
<dbReference type="SUPFAM" id="SSF50022">
    <property type="entry name" value="ISP domain"/>
    <property type="match status" value="1"/>
</dbReference>
<protein>
    <submittedName>
        <fullName evidence="8">FAD-dependent oxidoreductase</fullName>
    </submittedName>
</protein>
<dbReference type="SUPFAM" id="SSF51905">
    <property type="entry name" value="FAD/NAD(P)-binding domain"/>
    <property type="match status" value="1"/>
</dbReference>
<dbReference type="Gene3D" id="2.102.10.10">
    <property type="entry name" value="Rieske [2Fe-2S] iron-sulphur domain"/>
    <property type="match status" value="1"/>
</dbReference>
<dbReference type="GO" id="GO:0051537">
    <property type="term" value="F:2 iron, 2 sulfur cluster binding"/>
    <property type="evidence" value="ECO:0007669"/>
    <property type="project" value="UniProtKB-KW"/>
</dbReference>
<evidence type="ECO:0000256" key="1">
    <source>
        <dbReference type="ARBA" id="ARBA00022714"/>
    </source>
</evidence>
<dbReference type="InterPro" id="IPR036922">
    <property type="entry name" value="Rieske_2Fe-2S_sf"/>
</dbReference>
<dbReference type="RefSeq" id="WP_181887493.1">
    <property type="nucleotide sequence ID" value="NZ_CP059472.1"/>
</dbReference>
<accession>A0A7D7QTK9</accession>
<dbReference type="Pfam" id="PF00355">
    <property type="entry name" value="Rieske"/>
    <property type="match status" value="1"/>
</dbReference>
<proteinExistence type="predicted"/>
<dbReference type="EMBL" id="JACEUX010000003">
    <property type="protein sequence ID" value="MBA5247389.1"/>
    <property type="molecule type" value="Genomic_DNA"/>
</dbReference>
<keyword evidence="1" id="KW-0001">2Fe-2S</keyword>
<evidence type="ECO:0000256" key="4">
    <source>
        <dbReference type="ARBA" id="ARBA00023014"/>
    </source>
</evidence>
<dbReference type="GO" id="GO:0016020">
    <property type="term" value="C:membrane"/>
    <property type="evidence" value="ECO:0007669"/>
    <property type="project" value="InterPro"/>
</dbReference>